<reference evidence="4 5" key="1">
    <citation type="submission" date="2021-03" db="EMBL/GenBank/DDBJ databases">
        <title>Sequencing the genomes of 1000 actinobacteria strains.</title>
        <authorList>
            <person name="Klenk H.-P."/>
        </authorList>
    </citation>
    <scope>NUCLEOTIDE SEQUENCE [LARGE SCALE GENOMIC DNA]</scope>
    <source>
        <strain evidence="4 5">DSM 12936</strain>
    </source>
</reference>
<dbReference type="Proteomes" id="UP000758168">
    <property type="component" value="Unassembled WGS sequence"/>
</dbReference>
<evidence type="ECO:0000313" key="5">
    <source>
        <dbReference type="Proteomes" id="UP000758168"/>
    </source>
</evidence>
<dbReference type="Pfam" id="PF00583">
    <property type="entry name" value="Acetyltransf_1"/>
    <property type="match status" value="1"/>
</dbReference>
<dbReference type="InterPro" id="IPR000182">
    <property type="entry name" value="GNAT_dom"/>
</dbReference>
<dbReference type="PANTHER" id="PTHR43877">
    <property type="entry name" value="AMINOALKYLPHOSPHONATE N-ACETYLTRANSFERASE-RELATED-RELATED"/>
    <property type="match status" value="1"/>
</dbReference>
<protein>
    <submittedName>
        <fullName evidence="4">GNAT superfamily N-acetyltransferase</fullName>
    </submittedName>
</protein>
<dbReference type="InterPro" id="IPR016181">
    <property type="entry name" value="Acyl_CoA_acyltransferase"/>
</dbReference>
<gene>
    <name evidence="4" type="ORF">JOF54_002990</name>
</gene>
<dbReference type="CDD" id="cd04301">
    <property type="entry name" value="NAT_SF"/>
    <property type="match status" value="1"/>
</dbReference>
<sequence length="180" mass="19382">MSGPRSTGAGTRPAVVRLREGADLPGCVDGLAAVHRLDRYPTRWPDDPGRWLTPPRLAAAWVVDDGEVQGHLALVRGVEDEQLVRATGRPAAELVAVSRLFVRPAARGRGLGERLLRTAAEHAVRDGAGLVLEVVAEGRSAALRLYARLGWEQVGQRTASWTTPDGARPRLVLLRWVPGG</sequence>
<keyword evidence="2" id="KW-0012">Acyltransferase</keyword>
<dbReference type="SUPFAM" id="SSF55729">
    <property type="entry name" value="Acyl-CoA N-acyltransferases (Nat)"/>
    <property type="match status" value="1"/>
</dbReference>
<evidence type="ECO:0000256" key="1">
    <source>
        <dbReference type="ARBA" id="ARBA00022679"/>
    </source>
</evidence>
<keyword evidence="1" id="KW-0808">Transferase</keyword>
<dbReference type="InterPro" id="IPR050832">
    <property type="entry name" value="Bact_Acetyltransf"/>
</dbReference>
<dbReference type="PANTHER" id="PTHR43877:SF2">
    <property type="entry name" value="AMINOALKYLPHOSPHONATE N-ACETYLTRANSFERASE-RELATED"/>
    <property type="match status" value="1"/>
</dbReference>
<feature type="domain" description="N-acetyltransferase" evidence="3">
    <location>
        <begin position="14"/>
        <end position="178"/>
    </location>
</feature>
<name>A0ABS4ZAI7_9ACTN</name>
<organism evidence="4 5">
    <name type="scientific">Microlunatus capsulatus</name>
    <dbReference type="NCBI Taxonomy" id="99117"/>
    <lineage>
        <taxon>Bacteria</taxon>
        <taxon>Bacillati</taxon>
        <taxon>Actinomycetota</taxon>
        <taxon>Actinomycetes</taxon>
        <taxon>Propionibacteriales</taxon>
        <taxon>Propionibacteriaceae</taxon>
        <taxon>Microlunatus</taxon>
    </lineage>
</organism>
<dbReference type="RefSeq" id="WP_210057293.1">
    <property type="nucleotide sequence ID" value="NZ_BAAAMH010000010.1"/>
</dbReference>
<comment type="caution">
    <text evidence="4">The sequence shown here is derived from an EMBL/GenBank/DDBJ whole genome shotgun (WGS) entry which is preliminary data.</text>
</comment>
<proteinExistence type="predicted"/>
<evidence type="ECO:0000256" key="2">
    <source>
        <dbReference type="ARBA" id="ARBA00023315"/>
    </source>
</evidence>
<evidence type="ECO:0000259" key="3">
    <source>
        <dbReference type="PROSITE" id="PS51186"/>
    </source>
</evidence>
<keyword evidence="5" id="KW-1185">Reference proteome</keyword>
<dbReference type="PROSITE" id="PS51186">
    <property type="entry name" value="GNAT"/>
    <property type="match status" value="1"/>
</dbReference>
<dbReference type="EMBL" id="JAGIOB010000001">
    <property type="protein sequence ID" value="MBP2418068.1"/>
    <property type="molecule type" value="Genomic_DNA"/>
</dbReference>
<accession>A0ABS4ZAI7</accession>
<evidence type="ECO:0000313" key="4">
    <source>
        <dbReference type="EMBL" id="MBP2418068.1"/>
    </source>
</evidence>
<dbReference type="Gene3D" id="3.40.630.30">
    <property type="match status" value="1"/>
</dbReference>